<protein>
    <submittedName>
        <fullName evidence="1">Uncharacterized protein</fullName>
    </submittedName>
</protein>
<evidence type="ECO:0000313" key="1">
    <source>
        <dbReference type="EMBL" id="KAJ8005471.1"/>
    </source>
</evidence>
<dbReference type="EMBL" id="CM055738">
    <property type="protein sequence ID" value="KAJ8005471.1"/>
    <property type="molecule type" value="Genomic_DNA"/>
</dbReference>
<organism evidence="1 2">
    <name type="scientific">Dallia pectoralis</name>
    <name type="common">Alaska blackfish</name>
    <dbReference type="NCBI Taxonomy" id="75939"/>
    <lineage>
        <taxon>Eukaryota</taxon>
        <taxon>Metazoa</taxon>
        <taxon>Chordata</taxon>
        <taxon>Craniata</taxon>
        <taxon>Vertebrata</taxon>
        <taxon>Euteleostomi</taxon>
        <taxon>Actinopterygii</taxon>
        <taxon>Neopterygii</taxon>
        <taxon>Teleostei</taxon>
        <taxon>Protacanthopterygii</taxon>
        <taxon>Esociformes</taxon>
        <taxon>Umbridae</taxon>
        <taxon>Dallia</taxon>
    </lineage>
</organism>
<gene>
    <name evidence="1" type="ORF">DPEC_G00146980</name>
</gene>
<keyword evidence="2" id="KW-1185">Reference proteome</keyword>
<evidence type="ECO:0000313" key="2">
    <source>
        <dbReference type="Proteomes" id="UP001157502"/>
    </source>
</evidence>
<name>A0ACC2GP91_DALPE</name>
<proteinExistence type="predicted"/>
<sequence length="113" mass="12454">MGIHLAPLPPAEEFDTMTGGPWSERVKEPEPEAPSLPALARYAEASWQQPLNARAPARAYVPFTRVRGRTEAITAATPKLERALSALFLPAESQWLDRKPSPRFKGSVYCPAI</sequence>
<reference evidence="1" key="1">
    <citation type="submission" date="2021-05" db="EMBL/GenBank/DDBJ databases">
        <authorList>
            <person name="Pan Q."/>
            <person name="Jouanno E."/>
            <person name="Zahm M."/>
            <person name="Klopp C."/>
            <person name="Cabau C."/>
            <person name="Louis A."/>
            <person name="Berthelot C."/>
            <person name="Parey E."/>
            <person name="Roest Crollius H."/>
            <person name="Montfort J."/>
            <person name="Robinson-Rechavi M."/>
            <person name="Bouchez O."/>
            <person name="Lampietro C."/>
            <person name="Lopez Roques C."/>
            <person name="Donnadieu C."/>
            <person name="Postlethwait J."/>
            <person name="Bobe J."/>
            <person name="Dillon D."/>
            <person name="Chandos A."/>
            <person name="von Hippel F."/>
            <person name="Guiguen Y."/>
        </authorList>
    </citation>
    <scope>NUCLEOTIDE SEQUENCE</scope>
    <source>
        <strain evidence="1">YG-Jan2019</strain>
    </source>
</reference>
<accession>A0ACC2GP91</accession>
<dbReference type="Proteomes" id="UP001157502">
    <property type="component" value="Chromosome 11"/>
</dbReference>
<comment type="caution">
    <text evidence="1">The sequence shown here is derived from an EMBL/GenBank/DDBJ whole genome shotgun (WGS) entry which is preliminary data.</text>
</comment>